<dbReference type="InterPro" id="IPR046342">
    <property type="entry name" value="CBS_dom_sf"/>
</dbReference>
<accession>E8N5T6</accession>
<dbReference type="CDD" id="cd02205">
    <property type="entry name" value="CBS_pair_SF"/>
    <property type="match status" value="1"/>
</dbReference>
<evidence type="ECO:0000313" key="4">
    <source>
        <dbReference type="EMBL" id="BAJ63800.1"/>
    </source>
</evidence>
<dbReference type="PROSITE" id="PS51371">
    <property type="entry name" value="CBS"/>
    <property type="match status" value="2"/>
</dbReference>
<dbReference type="InterPro" id="IPR051462">
    <property type="entry name" value="CBS_domain-containing"/>
</dbReference>
<dbReference type="InParanoid" id="E8N5T6"/>
<dbReference type="AlphaFoldDB" id="E8N5T6"/>
<gene>
    <name evidence="4" type="ordered locus">ANT_17740</name>
</gene>
<evidence type="ECO:0000256" key="1">
    <source>
        <dbReference type="ARBA" id="ARBA00022737"/>
    </source>
</evidence>
<feature type="domain" description="CBS" evidence="3">
    <location>
        <begin position="97"/>
        <end position="155"/>
    </location>
</feature>
<dbReference type="EMBL" id="AP012029">
    <property type="protein sequence ID" value="BAJ63800.1"/>
    <property type="molecule type" value="Genomic_DNA"/>
</dbReference>
<protein>
    <recommendedName>
        <fullName evidence="3">CBS domain-containing protein</fullName>
    </recommendedName>
</protein>
<keyword evidence="1" id="KW-0677">Repeat</keyword>
<dbReference type="HOGENOM" id="CLU_926298_0_0_0"/>
<dbReference type="SUPFAM" id="SSF55874">
    <property type="entry name" value="ATPase domain of HSP90 chaperone/DNA topoisomerase II/histidine kinase"/>
    <property type="match status" value="1"/>
</dbReference>
<sequence>MSAEPPLRKTLTDQDIQQITRTEELAYELKVEEVMSRDVKCLHPDMLMHQALELFRNERISGAPVTCDSTLCGVLSMEDLIRCLLNQDLDARISAYMTPNPFYIHPADPVIEALKLFVSTRHGRLPVIDQDRKVVGILTKGDITVGLLKALQKDFQAEEIRRYRASHLFEDIVSDRTSLILRYQIKPRDFTHGGAASSNIKRALLRLGASPNIARRCGIAAYEAEMNLIIHTTNGGVIRVEIEPHQITLEATDDGPGIRDIDLAMQPGYSTATEEIRELGFGAGMGLVNIRRCVDQFRLESTWGKGTRLRVRIFMNPEESSKSTSENERENR</sequence>
<keyword evidence="5" id="KW-1185">Reference proteome</keyword>
<name>E8N5T6_ANATU</name>
<feature type="domain" description="CBS" evidence="3">
    <location>
        <begin position="35"/>
        <end position="91"/>
    </location>
</feature>
<dbReference type="Gene3D" id="3.10.580.10">
    <property type="entry name" value="CBS-domain"/>
    <property type="match status" value="2"/>
</dbReference>
<dbReference type="SUPFAM" id="SSF54631">
    <property type="entry name" value="CBS-domain pair"/>
    <property type="match status" value="1"/>
</dbReference>
<dbReference type="InterPro" id="IPR036890">
    <property type="entry name" value="HATPase_C_sf"/>
</dbReference>
<dbReference type="Pfam" id="PF02518">
    <property type="entry name" value="HATPase_c"/>
    <property type="match status" value="1"/>
</dbReference>
<dbReference type="RefSeq" id="WP_013560178.1">
    <property type="nucleotide sequence ID" value="NC_014960.1"/>
</dbReference>
<dbReference type="PANTHER" id="PTHR48108:SF23">
    <property type="entry name" value="CBS DOMAIN-CONTAINING PROTEIN"/>
    <property type="match status" value="1"/>
</dbReference>
<dbReference type="OrthoDB" id="9797578at2"/>
<dbReference type="InterPro" id="IPR003594">
    <property type="entry name" value="HATPase_dom"/>
</dbReference>
<dbReference type="STRING" id="926569.ANT_17740"/>
<dbReference type="SMART" id="SM00116">
    <property type="entry name" value="CBS"/>
    <property type="match status" value="2"/>
</dbReference>
<dbReference type="Proteomes" id="UP000008922">
    <property type="component" value="Chromosome"/>
</dbReference>
<dbReference type="InterPro" id="IPR000644">
    <property type="entry name" value="CBS_dom"/>
</dbReference>
<evidence type="ECO:0000313" key="5">
    <source>
        <dbReference type="Proteomes" id="UP000008922"/>
    </source>
</evidence>
<dbReference type="Pfam" id="PF00571">
    <property type="entry name" value="CBS"/>
    <property type="match status" value="2"/>
</dbReference>
<dbReference type="eggNOG" id="COG2172">
    <property type="taxonomic scope" value="Bacteria"/>
</dbReference>
<dbReference type="Gene3D" id="3.30.565.10">
    <property type="entry name" value="Histidine kinase-like ATPase, C-terminal domain"/>
    <property type="match status" value="1"/>
</dbReference>
<evidence type="ECO:0000256" key="2">
    <source>
        <dbReference type="PROSITE-ProRule" id="PRU00703"/>
    </source>
</evidence>
<keyword evidence="2" id="KW-0129">CBS domain</keyword>
<reference evidence="4 5" key="1">
    <citation type="submission" date="2010-12" db="EMBL/GenBank/DDBJ databases">
        <title>Whole genome sequence of Anaerolinea thermophila UNI-1.</title>
        <authorList>
            <person name="Narita-Yamada S."/>
            <person name="Kishi E."/>
            <person name="Watanabe Y."/>
            <person name="Takasaki K."/>
            <person name="Ankai A."/>
            <person name="Oguchi A."/>
            <person name="Fukui S."/>
            <person name="Takahashi M."/>
            <person name="Yashiro I."/>
            <person name="Hosoyama A."/>
            <person name="Sekiguchi Y."/>
            <person name="Hanada S."/>
            <person name="Fujita N."/>
        </authorList>
    </citation>
    <scope>NUCLEOTIDE SEQUENCE [LARGE SCALE GENOMIC DNA]</scope>
    <source>
        <strain evidence="5">DSM 14523 / JCM 11388 / NBRC 100420 / UNI-1</strain>
    </source>
</reference>
<proteinExistence type="predicted"/>
<dbReference type="KEGG" id="atm:ANT_17740"/>
<dbReference type="eggNOG" id="COG2524">
    <property type="taxonomic scope" value="Bacteria"/>
</dbReference>
<evidence type="ECO:0000259" key="3">
    <source>
        <dbReference type="PROSITE" id="PS51371"/>
    </source>
</evidence>
<dbReference type="PANTHER" id="PTHR48108">
    <property type="entry name" value="CBS DOMAIN-CONTAINING PROTEIN CBSX2, CHLOROPLASTIC"/>
    <property type="match status" value="1"/>
</dbReference>
<organism evidence="4 5">
    <name type="scientific">Anaerolinea thermophila (strain DSM 14523 / JCM 11388 / NBRC 100420 / UNI-1)</name>
    <dbReference type="NCBI Taxonomy" id="926569"/>
    <lineage>
        <taxon>Bacteria</taxon>
        <taxon>Bacillati</taxon>
        <taxon>Chloroflexota</taxon>
        <taxon>Anaerolineae</taxon>
        <taxon>Anaerolineales</taxon>
        <taxon>Anaerolineaceae</taxon>
        <taxon>Anaerolinea</taxon>
    </lineage>
</organism>